<dbReference type="InterPro" id="IPR036663">
    <property type="entry name" value="Fumarylacetoacetase_C_sf"/>
</dbReference>
<keyword evidence="5" id="KW-1185">Reference proteome</keyword>
<reference evidence="4 5" key="2">
    <citation type="submission" date="2024-11" db="EMBL/GenBank/DDBJ databases">
        <title>Using genomics to understand microbial adaptation to soil warming.</title>
        <authorList>
            <person name="Deangelis K.M. PhD."/>
        </authorList>
    </citation>
    <scope>NUCLEOTIDE SEQUENCE [LARGE SCALE GENOMIC DNA]</scope>
    <source>
        <strain evidence="4 5">GAS97</strain>
    </source>
</reference>
<evidence type="ECO:0000259" key="3">
    <source>
        <dbReference type="Pfam" id="PF01557"/>
    </source>
</evidence>
<comment type="caution">
    <text evidence="4">The sequence shown here is derived from an EMBL/GenBank/DDBJ whole genome shotgun (WGS) entry which is preliminary data.</text>
</comment>
<dbReference type="PANTHER" id="PTHR11820">
    <property type="entry name" value="ACYLPYRUVASE"/>
    <property type="match status" value="1"/>
</dbReference>
<sequence length="112" mass="11909">MMGKNFDRSGAFEPEITTEEELPAGARGLRIQTRLNGRVVQSAVTTDMIFDVATLISICSEPFALAPGDIIISGTPAGVGFSRNPPLFMQAGDQREVEIEGIGTLRNAVAAE</sequence>
<dbReference type="InterPro" id="IPR011234">
    <property type="entry name" value="Fumarylacetoacetase-like_C"/>
</dbReference>
<proteinExistence type="predicted"/>
<protein>
    <submittedName>
        <fullName evidence="4">2-keto-4-pentenoate hydratase/2-oxohepta-3-ene-1,7-dioic acid hydratase in catechol pathway</fullName>
    </submittedName>
</protein>
<dbReference type="Gene3D" id="3.90.850.10">
    <property type="entry name" value="Fumarylacetoacetase-like, C-terminal domain"/>
    <property type="match status" value="1"/>
</dbReference>
<gene>
    <name evidence="4" type="ORF">ABH943_008107</name>
</gene>
<evidence type="ECO:0000313" key="5">
    <source>
        <dbReference type="Proteomes" id="UP001620514"/>
    </source>
</evidence>
<feature type="domain" description="Fumarylacetoacetase-like C-terminal" evidence="3">
    <location>
        <begin position="2"/>
        <end position="109"/>
    </location>
</feature>
<dbReference type="SUPFAM" id="SSF56529">
    <property type="entry name" value="FAH"/>
    <property type="match status" value="1"/>
</dbReference>
<accession>A0ABW8MWF2</accession>
<name>A0ABW8MWF2_9BURK</name>
<dbReference type="Pfam" id="PF01557">
    <property type="entry name" value="FAA_hydrolase"/>
    <property type="match status" value="1"/>
</dbReference>
<dbReference type="Proteomes" id="UP001620514">
    <property type="component" value="Unassembled WGS sequence"/>
</dbReference>
<evidence type="ECO:0000313" key="4">
    <source>
        <dbReference type="EMBL" id="MFK4448063.1"/>
    </source>
</evidence>
<dbReference type="PANTHER" id="PTHR11820:SF112">
    <property type="entry name" value="FUMARYLACETOACETATE HYDROLASE FAMILY PROTEIN (AFU_ORTHOLOGUE AFUA_1G02370)-RELATED"/>
    <property type="match status" value="1"/>
</dbReference>
<dbReference type="EMBL" id="JBIYDN010000043">
    <property type="protein sequence ID" value="MFK4448063.1"/>
    <property type="molecule type" value="Genomic_DNA"/>
</dbReference>
<evidence type="ECO:0000256" key="1">
    <source>
        <dbReference type="ARBA" id="ARBA00022723"/>
    </source>
</evidence>
<organism evidence="4 5">
    <name type="scientific">Caballeronia udeis</name>
    <dbReference type="NCBI Taxonomy" id="1232866"/>
    <lineage>
        <taxon>Bacteria</taxon>
        <taxon>Pseudomonadati</taxon>
        <taxon>Pseudomonadota</taxon>
        <taxon>Betaproteobacteria</taxon>
        <taxon>Burkholderiales</taxon>
        <taxon>Burkholderiaceae</taxon>
        <taxon>Caballeronia</taxon>
    </lineage>
</organism>
<keyword evidence="1" id="KW-0479">Metal-binding</keyword>
<evidence type="ECO:0000256" key="2">
    <source>
        <dbReference type="SAM" id="MobiDB-lite"/>
    </source>
</evidence>
<reference evidence="4 5" key="1">
    <citation type="submission" date="2024-10" db="EMBL/GenBank/DDBJ databases">
        <authorList>
            <person name="Deangelis K."/>
            <person name="Huntemann M."/>
            <person name="Clum A."/>
            <person name="Wang J."/>
            <person name="Palaniappan K."/>
            <person name="Ritter S."/>
            <person name="Chen I.-M."/>
            <person name="Stamatis D."/>
            <person name="Reddy T."/>
            <person name="O'Malley R."/>
            <person name="Daum C."/>
            <person name="Ng V."/>
            <person name="Ivanova N."/>
            <person name="Kyrpides N."/>
            <person name="Woyke T."/>
        </authorList>
    </citation>
    <scope>NUCLEOTIDE SEQUENCE [LARGE SCALE GENOMIC DNA]</scope>
    <source>
        <strain evidence="4 5">GAS97</strain>
    </source>
</reference>
<feature type="region of interest" description="Disordered" evidence="2">
    <location>
        <begin position="1"/>
        <end position="20"/>
    </location>
</feature>